<dbReference type="PROSITE" id="PS50929">
    <property type="entry name" value="ABC_TM1F"/>
    <property type="match status" value="1"/>
</dbReference>
<dbReference type="PROSITE" id="PS00211">
    <property type="entry name" value="ABC_TRANSPORTER_1"/>
    <property type="match status" value="1"/>
</dbReference>
<dbReference type="SUPFAM" id="SSF52540">
    <property type="entry name" value="P-loop containing nucleoside triphosphate hydrolases"/>
    <property type="match status" value="1"/>
</dbReference>
<accession>A0A562RL65</accession>
<keyword evidence="12" id="KW-1185">Reference proteome</keyword>
<dbReference type="InterPro" id="IPR003593">
    <property type="entry name" value="AAA+_ATPase"/>
</dbReference>
<evidence type="ECO:0000313" key="11">
    <source>
        <dbReference type="EMBL" id="TWI69785.1"/>
    </source>
</evidence>
<dbReference type="RefSeq" id="WP_145647519.1">
    <property type="nucleotide sequence ID" value="NZ_VLLB01000001.1"/>
</dbReference>
<dbReference type="GO" id="GO:0034040">
    <property type="term" value="F:ATPase-coupled lipid transmembrane transporter activity"/>
    <property type="evidence" value="ECO:0007669"/>
    <property type="project" value="TreeGrafter"/>
</dbReference>
<dbReference type="CDD" id="cd03228">
    <property type="entry name" value="ABCC_MRP_Like"/>
    <property type="match status" value="1"/>
</dbReference>
<dbReference type="GO" id="GO:0005524">
    <property type="term" value="F:ATP binding"/>
    <property type="evidence" value="ECO:0007669"/>
    <property type="project" value="UniProtKB-KW"/>
</dbReference>
<dbReference type="Gene3D" id="1.20.1560.10">
    <property type="entry name" value="ABC transporter type 1, transmembrane domain"/>
    <property type="match status" value="1"/>
</dbReference>
<comment type="caution">
    <text evidence="11">The sequence shown here is derived from an EMBL/GenBank/DDBJ whole genome shotgun (WGS) entry which is preliminary data.</text>
</comment>
<dbReference type="GO" id="GO:0042883">
    <property type="term" value="P:cysteine transport"/>
    <property type="evidence" value="ECO:0007669"/>
    <property type="project" value="InterPro"/>
</dbReference>
<dbReference type="PANTHER" id="PTHR24221">
    <property type="entry name" value="ATP-BINDING CASSETTE SUB-FAMILY B"/>
    <property type="match status" value="1"/>
</dbReference>
<dbReference type="EMBL" id="VLLB01000001">
    <property type="protein sequence ID" value="TWI69785.1"/>
    <property type="molecule type" value="Genomic_DNA"/>
</dbReference>
<dbReference type="InterPro" id="IPR011527">
    <property type="entry name" value="ABC1_TM_dom"/>
</dbReference>
<name>A0A562RL65_9BURK</name>
<keyword evidence="2" id="KW-1003">Cell membrane</keyword>
<feature type="domain" description="ABC transmembrane type-1" evidence="10">
    <location>
        <begin position="16"/>
        <end position="304"/>
    </location>
</feature>
<dbReference type="InterPro" id="IPR027417">
    <property type="entry name" value="P-loop_NTPase"/>
</dbReference>
<organism evidence="11 12">
    <name type="scientific">Pseudoduganella lurida</name>
    <dbReference type="NCBI Taxonomy" id="1036180"/>
    <lineage>
        <taxon>Bacteria</taxon>
        <taxon>Pseudomonadati</taxon>
        <taxon>Pseudomonadota</taxon>
        <taxon>Betaproteobacteria</taxon>
        <taxon>Burkholderiales</taxon>
        <taxon>Oxalobacteraceae</taxon>
        <taxon>Telluria group</taxon>
        <taxon>Pseudoduganella</taxon>
    </lineage>
</organism>
<evidence type="ECO:0000256" key="7">
    <source>
        <dbReference type="ARBA" id="ARBA00023136"/>
    </source>
</evidence>
<dbReference type="Pfam" id="PF00005">
    <property type="entry name" value="ABC_tran"/>
    <property type="match status" value="1"/>
</dbReference>
<dbReference type="OrthoDB" id="9806127at2"/>
<evidence type="ECO:0000256" key="5">
    <source>
        <dbReference type="ARBA" id="ARBA00022840"/>
    </source>
</evidence>
<dbReference type="Proteomes" id="UP000318431">
    <property type="component" value="Unassembled WGS sequence"/>
</dbReference>
<keyword evidence="5 11" id="KW-0067">ATP-binding</keyword>
<dbReference type="GO" id="GO:0140359">
    <property type="term" value="F:ABC-type transporter activity"/>
    <property type="evidence" value="ECO:0007669"/>
    <property type="project" value="InterPro"/>
</dbReference>
<evidence type="ECO:0000256" key="6">
    <source>
        <dbReference type="ARBA" id="ARBA00022989"/>
    </source>
</evidence>
<sequence>MKRITPARQSAATRTGTLVIAAASLLWIPQAAMLAHAVQKLAQGGGLADMLLPALAFLLLGVARASTEAWGARRLFAASRQHLATLRADAARALASRSPLDRNRLPSGRAASTLAEQAEAVLPWLVRYQPARWKVMLVPPVIALAVGSYSWLAALILVGAAPLIPVFMAVIGWRARAASETQLQVLGGMSGFLLDRLRGLSTLRSLDAVDATALRLRATAEAVRHSTMRVLRIAFLSSTALELFSALGVALVAVYVGFHLLGQLGPGAWGARLTLEQGLFILLLAPAFFEPLRELASVWHDKASGEAALAALSALDALHGAALPLPGLSSSFPGAWHRDTLWSGVAIAGDTPSWRHDIDPPAGAPSIDIDGLHFAHAGETPLFKDFSLKIKPGEHVALVGASGAGKTTLLSLIAGLVPATGGAIRIDGTALDDASAAGLRHRMAWIGQKPHVFAGTVRANVSLQRPGISTEAVSAAVRRAGLGHVQHATPSDSLGEGGTGLSGGELVRLALARAAVAPHAGLLLVDEPTAHLDRDTAAGVVDALLDLARGRTLVVATHDLALAARIGRVIHLGPSRALEAAA</sequence>
<feature type="domain" description="ABC transporter" evidence="9">
    <location>
        <begin position="367"/>
        <end position="582"/>
    </location>
</feature>
<evidence type="ECO:0000256" key="4">
    <source>
        <dbReference type="ARBA" id="ARBA00022741"/>
    </source>
</evidence>
<dbReference type="InterPro" id="IPR017871">
    <property type="entry name" value="ABC_transporter-like_CS"/>
</dbReference>
<dbReference type="InterPro" id="IPR039421">
    <property type="entry name" value="Type_1_exporter"/>
</dbReference>
<dbReference type="GO" id="GO:0005886">
    <property type="term" value="C:plasma membrane"/>
    <property type="evidence" value="ECO:0007669"/>
    <property type="project" value="UniProtKB-SubCell"/>
</dbReference>
<dbReference type="AlphaFoldDB" id="A0A562RL65"/>
<comment type="subcellular location">
    <subcellularLocation>
        <location evidence="1">Cell membrane</location>
        <topology evidence="1">Multi-pass membrane protein</topology>
    </subcellularLocation>
</comment>
<dbReference type="PANTHER" id="PTHR24221:SF261">
    <property type="entry name" value="GLUTATHIONE_L-CYSTEINE TRANSPORT SYSTEM ATP-BINDING_PERMEASE PROTEIN CYDD"/>
    <property type="match status" value="1"/>
</dbReference>
<dbReference type="InterPro" id="IPR003439">
    <property type="entry name" value="ABC_transporter-like_ATP-bd"/>
</dbReference>
<dbReference type="SMART" id="SM00382">
    <property type="entry name" value="AAA"/>
    <property type="match status" value="1"/>
</dbReference>
<feature type="transmembrane region" description="Helical" evidence="8">
    <location>
        <begin position="155"/>
        <end position="173"/>
    </location>
</feature>
<keyword evidence="7 8" id="KW-0472">Membrane</keyword>
<keyword evidence="3 8" id="KW-0812">Transmembrane</keyword>
<feature type="transmembrane region" description="Helical" evidence="8">
    <location>
        <begin position="233"/>
        <end position="257"/>
    </location>
</feature>
<reference evidence="11 12" key="1">
    <citation type="journal article" date="2015" name="Stand. Genomic Sci.">
        <title>Genomic Encyclopedia of Bacterial and Archaeal Type Strains, Phase III: the genomes of soil and plant-associated and newly described type strains.</title>
        <authorList>
            <person name="Whitman W.B."/>
            <person name="Woyke T."/>
            <person name="Klenk H.P."/>
            <person name="Zhou Y."/>
            <person name="Lilburn T.G."/>
            <person name="Beck B.J."/>
            <person name="De Vos P."/>
            <person name="Vandamme P."/>
            <person name="Eisen J.A."/>
            <person name="Garrity G."/>
            <person name="Hugenholtz P."/>
            <person name="Kyrpides N.C."/>
        </authorList>
    </citation>
    <scope>NUCLEOTIDE SEQUENCE [LARGE SCALE GENOMIC DNA]</scope>
    <source>
        <strain evidence="11 12">CGMCC 1.10822</strain>
    </source>
</reference>
<dbReference type="InterPro" id="IPR036640">
    <property type="entry name" value="ABC1_TM_sf"/>
</dbReference>
<evidence type="ECO:0000259" key="9">
    <source>
        <dbReference type="PROSITE" id="PS50893"/>
    </source>
</evidence>
<evidence type="ECO:0000256" key="3">
    <source>
        <dbReference type="ARBA" id="ARBA00022692"/>
    </source>
</evidence>
<keyword evidence="6 8" id="KW-1133">Transmembrane helix</keyword>
<gene>
    <name evidence="11" type="ORF">IP91_00858</name>
</gene>
<keyword evidence="4" id="KW-0547">Nucleotide-binding</keyword>
<evidence type="ECO:0000256" key="2">
    <source>
        <dbReference type="ARBA" id="ARBA00022475"/>
    </source>
</evidence>
<dbReference type="Pfam" id="PF00664">
    <property type="entry name" value="ABC_membrane"/>
    <property type="match status" value="1"/>
</dbReference>
<protein>
    <submittedName>
        <fullName evidence="11">ATP-binding cassette subfamily C protein CydD</fullName>
    </submittedName>
</protein>
<proteinExistence type="predicted"/>
<dbReference type="SUPFAM" id="SSF90123">
    <property type="entry name" value="ABC transporter transmembrane region"/>
    <property type="match status" value="1"/>
</dbReference>
<evidence type="ECO:0000313" key="12">
    <source>
        <dbReference type="Proteomes" id="UP000318431"/>
    </source>
</evidence>
<dbReference type="NCBIfam" id="TIGR02857">
    <property type="entry name" value="CydD"/>
    <property type="match status" value="1"/>
</dbReference>
<dbReference type="PROSITE" id="PS50893">
    <property type="entry name" value="ABC_TRANSPORTER_2"/>
    <property type="match status" value="1"/>
</dbReference>
<evidence type="ECO:0000259" key="10">
    <source>
        <dbReference type="PROSITE" id="PS50929"/>
    </source>
</evidence>
<dbReference type="GO" id="GO:0016887">
    <property type="term" value="F:ATP hydrolysis activity"/>
    <property type="evidence" value="ECO:0007669"/>
    <property type="project" value="InterPro"/>
</dbReference>
<dbReference type="Gene3D" id="3.40.50.300">
    <property type="entry name" value="P-loop containing nucleotide triphosphate hydrolases"/>
    <property type="match status" value="1"/>
</dbReference>
<evidence type="ECO:0000256" key="1">
    <source>
        <dbReference type="ARBA" id="ARBA00004651"/>
    </source>
</evidence>
<dbReference type="InterPro" id="IPR014216">
    <property type="entry name" value="ABC_transptr_CydD"/>
</dbReference>
<dbReference type="CDD" id="cd18584">
    <property type="entry name" value="ABC_6TM_AarD_CydD"/>
    <property type="match status" value="1"/>
</dbReference>
<evidence type="ECO:0000256" key="8">
    <source>
        <dbReference type="SAM" id="Phobius"/>
    </source>
</evidence>